<proteinExistence type="predicted"/>
<dbReference type="SUPFAM" id="SSF46894">
    <property type="entry name" value="C-terminal effector domain of the bipartite response regulators"/>
    <property type="match status" value="1"/>
</dbReference>
<dbReference type="Proteomes" id="UP001059380">
    <property type="component" value="Chromosome"/>
</dbReference>
<dbReference type="GO" id="GO:0003677">
    <property type="term" value="F:DNA binding"/>
    <property type="evidence" value="ECO:0007669"/>
    <property type="project" value="UniProtKB-KW"/>
</dbReference>
<evidence type="ECO:0000256" key="4">
    <source>
        <dbReference type="ARBA" id="ARBA00023163"/>
    </source>
</evidence>
<protein>
    <submittedName>
        <fullName evidence="8">Response regulator transcription factor</fullName>
    </submittedName>
</protein>
<reference evidence="8" key="1">
    <citation type="submission" date="2021-04" db="EMBL/GenBank/DDBJ databases">
        <title>Phylogenetic analysis of Acidobacteriaceae.</title>
        <authorList>
            <person name="Qiu L."/>
            <person name="Zhang Q."/>
        </authorList>
    </citation>
    <scope>NUCLEOTIDE SEQUENCE</scope>
    <source>
        <strain evidence="8">DSM 25168</strain>
    </source>
</reference>
<dbReference type="Gene3D" id="3.40.50.2300">
    <property type="match status" value="1"/>
</dbReference>
<feature type="domain" description="Response regulatory" evidence="7">
    <location>
        <begin position="6"/>
        <end position="120"/>
    </location>
</feature>
<dbReference type="PROSITE" id="PS50043">
    <property type="entry name" value="HTH_LUXR_2"/>
    <property type="match status" value="1"/>
</dbReference>
<evidence type="ECO:0000256" key="5">
    <source>
        <dbReference type="PROSITE-ProRule" id="PRU00169"/>
    </source>
</evidence>
<dbReference type="InterPro" id="IPR011006">
    <property type="entry name" value="CheY-like_superfamily"/>
</dbReference>
<feature type="domain" description="HTH luxR-type" evidence="6">
    <location>
        <begin position="144"/>
        <end position="209"/>
    </location>
</feature>
<organism evidence="8 9">
    <name type="scientific">Occallatibacter riparius</name>
    <dbReference type="NCBI Taxonomy" id="1002689"/>
    <lineage>
        <taxon>Bacteria</taxon>
        <taxon>Pseudomonadati</taxon>
        <taxon>Acidobacteriota</taxon>
        <taxon>Terriglobia</taxon>
        <taxon>Terriglobales</taxon>
        <taxon>Acidobacteriaceae</taxon>
        <taxon>Occallatibacter</taxon>
    </lineage>
</organism>
<dbReference type="KEGG" id="orp:MOP44_09090"/>
<evidence type="ECO:0000313" key="8">
    <source>
        <dbReference type="EMBL" id="UWZ86086.1"/>
    </source>
</evidence>
<evidence type="ECO:0000256" key="3">
    <source>
        <dbReference type="ARBA" id="ARBA00023125"/>
    </source>
</evidence>
<sequence length="213" mass="23296">MNTRPTVIIADDHTLVAQACKKLLEREFDVIAIVGDGRTLVRKAVETKPDAIVVDIHMPLLNGLDAGQQICKLLPEVKLLYVTMNPDPELAAEAFKRGAAGYLLKSCAALEVLTALKSVLEGGIFISPIIMKEAIASISTESQTTPGTELLTERQREVLQLLAEGRPMKQVADILNLTTRTVAFHKYRIMEALNLGRDAGIVRYALKNHILSA</sequence>
<keyword evidence="1 5" id="KW-0597">Phosphoprotein</keyword>
<dbReference type="PROSITE" id="PS50110">
    <property type="entry name" value="RESPONSE_REGULATORY"/>
    <property type="match status" value="1"/>
</dbReference>
<feature type="modified residue" description="4-aspartylphosphate" evidence="5">
    <location>
        <position position="55"/>
    </location>
</feature>
<dbReference type="PANTHER" id="PTHR43214:SF41">
    <property type="entry name" value="NITRATE_NITRITE RESPONSE REGULATOR PROTEIN NARP"/>
    <property type="match status" value="1"/>
</dbReference>
<dbReference type="SMART" id="SM00448">
    <property type="entry name" value="REC"/>
    <property type="match status" value="1"/>
</dbReference>
<dbReference type="Pfam" id="PF00196">
    <property type="entry name" value="GerE"/>
    <property type="match status" value="1"/>
</dbReference>
<keyword evidence="4" id="KW-0804">Transcription</keyword>
<evidence type="ECO:0000259" key="7">
    <source>
        <dbReference type="PROSITE" id="PS50110"/>
    </source>
</evidence>
<gene>
    <name evidence="8" type="ORF">MOP44_09090</name>
</gene>
<dbReference type="PRINTS" id="PR00038">
    <property type="entry name" value="HTHLUXR"/>
</dbReference>
<evidence type="ECO:0000313" key="9">
    <source>
        <dbReference type="Proteomes" id="UP001059380"/>
    </source>
</evidence>
<dbReference type="InterPro" id="IPR058245">
    <property type="entry name" value="NreC/VraR/RcsB-like_REC"/>
</dbReference>
<dbReference type="SUPFAM" id="SSF52172">
    <property type="entry name" value="CheY-like"/>
    <property type="match status" value="1"/>
</dbReference>
<dbReference type="CDD" id="cd17535">
    <property type="entry name" value="REC_NarL-like"/>
    <property type="match status" value="1"/>
</dbReference>
<keyword evidence="2" id="KW-0805">Transcription regulation</keyword>
<dbReference type="Pfam" id="PF00072">
    <property type="entry name" value="Response_reg"/>
    <property type="match status" value="1"/>
</dbReference>
<dbReference type="PANTHER" id="PTHR43214">
    <property type="entry name" value="TWO-COMPONENT RESPONSE REGULATOR"/>
    <property type="match status" value="1"/>
</dbReference>
<dbReference type="GO" id="GO:0006355">
    <property type="term" value="P:regulation of DNA-templated transcription"/>
    <property type="evidence" value="ECO:0007669"/>
    <property type="project" value="InterPro"/>
</dbReference>
<dbReference type="SMART" id="SM00421">
    <property type="entry name" value="HTH_LUXR"/>
    <property type="match status" value="1"/>
</dbReference>
<evidence type="ECO:0000256" key="1">
    <source>
        <dbReference type="ARBA" id="ARBA00022553"/>
    </source>
</evidence>
<keyword evidence="9" id="KW-1185">Reference proteome</keyword>
<dbReference type="InterPro" id="IPR000792">
    <property type="entry name" value="Tscrpt_reg_LuxR_C"/>
</dbReference>
<dbReference type="RefSeq" id="WP_260795729.1">
    <property type="nucleotide sequence ID" value="NZ_CP093313.1"/>
</dbReference>
<name>A0A9J7BY45_9BACT</name>
<dbReference type="GO" id="GO:0000160">
    <property type="term" value="P:phosphorelay signal transduction system"/>
    <property type="evidence" value="ECO:0007669"/>
    <property type="project" value="InterPro"/>
</dbReference>
<dbReference type="CDD" id="cd06170">
    <property type="entry name" value="LuxR_C_like"/>
    <property type="match status" value="1"/>
</dbReference>
<keyword evidence="3" id="KW-0238">DNA-binding</keyword>
<dbReference type="EMBL" id="CP093313">
    <property type="protein sequence ID" value="UWZ86086.1"/>
    <property type="molecule type" value="Genomic_DNA"/>
</dbReference>
<dbReference type="InterPro" id="IPR001789">
    <property type="entry name" value="Sig_transdc_resp-reg_receiver"/>
</dbReference>
<dbReference type="InterPro" id="IPR039420">
    <property type="entry name" value="WalR-like"/>
</dbReference>
<evidence type="ECO:0000259" key="6">
    <source>
        <dbReference type="PROSITE" id="PS50043"/>
    </source>
</evidence>
<evidence type="ECO:0000256" key="2">
    <source>
        <dbReference type="ARBA" id="ARBA00023015"/>
    </source>
</evidence>
<dbReference type="AlphaFoldDB" id="A0A9J7BY45"/>
<dbReference type="InterPro" id="IPR016032">
    <property type="entry name" value="Sig_transdc_resp-reg_C-effctor"/>
</dbReference>
<accession>A0A9J7BY45</accession>